<dbReference type="OrthoDB" id="6424627at2759"/>
<name>A0A4Y2E7I3_ARAVE</name>
<dbReference type="Gene3D" id="1.10.340.70">
    <property type="match status" value="1"/>
</dbReference>
<dbReference type="InterPro" id="IPR050951">
    <property type="entry name" value="Retrovirus_Pol_polyprotein"/>
</dbReference>
<dbReference type="InterPro" id="IPR041588">
    <property type="entry name" value="Integrase_H2C2"/>
</dbReference>
<gene>
    <name evidence="3" type="ORF">AVEN_96659_1</name>
</gene>
<comment type="caution">
    <text evidence="3">The sequence shown here is derived from an EMBL/GenBank/DDBJ whole genome shotgun (WGS) entry which is preliminary data.</text>
</comment>
<protein>
    <recommendedName>
        <fullName evidence="1">RNA-directed DNA polymerase</fullName>
        <ecNumber evidence="1">2.7.7.49</ecNumber>
    </recommendedName>
</protein>
<keyword evidence="4" id="KW-1185">Reference proteome</keyword>
<dbReference type="AlphaFoldDB" id="A0A4Y2E7I3"/>
<dbReference type="EC" id="2.7.7.49" evidence="1"/>
<feature type="domain" description="Integrase zinc-binding" evidence="2">
    <location>
        <begin position="40"/>
        <end position="94"/>
    </location>
</feature>
<dbReference type="GO" id="GO:0003964">
    <property type="term" value="F:RNA-directed DNA polymerase activity"/>
    <property type="evidence" value="ECO:0007669"/>
    <property type="project" value="UniProtKB-EC"/>
</dbReference>
<dbReference type="PANTHER" id="PTHR37984">
    <property type="entry name" value="PROTEIN CBG26694"/>
    <property type="match status" value="1"/>
</dbReference>
<evidence type="ECO:0000256" key="1">
    <source>
        <dbReference type="ARBA" id="ARBA00012493"/>
    </source>
</evidence>
<sequence length="143" mass="16599">MLKNPSLKDSNNIRGFYIDYRTHILMFKSHRKSQSELIVVPKSLQHKALDSCHISHTGLDKIYQIVHNRYYWKGVYMDTETFVLSCEHCIKNKSLMPNHAPPQSNRIPTRPGHYISVDVKGPLPNLGYILTVLDFLNMLSYIL</sequence>
<dbReference type="EMBL" id="BGPR01000531">
    <property type="protein sequence ID" value="GBM25080.1"/>
    <property type="molecule type" value="Genomic_DNA"/>
</dbReference>
<evidence type="ECO:0000259" key="2">
    <source>
        <dbReference type="Pfam" id="PF17921"/>
    </source>
</evidence>
<proteinExistence type="predicted"/>
<dbReference type="PANTHER" id="PTHR37984:SF15">
    <property type="entry name" value="INTEGRASE CATALYTIC DOMAIN-CONTAINING PROTEIN"/>
    <property type="match status" value="1"/>
</dbReference>
<accession>A0A4Y2E7I3</accession>
<evidence type="ECO:0000313" key="4">
    <source>
        <dbReference type="Proteomes" id="UP000499080"/>
    </source>
</evidence>
<dbReference type="Proteomes" id="UP000499080">
    <property type="component" value="Unassembled WGS sequence"/>
</dbReference>
<dbReference type="Pfam" id="PF17921">
    <property type="entry name" value="Integrase_H2C2"/>
    <property type="match status" value="1"/>
</dbReference>
<evidence type="ECO:0000313" key="3">
    <source>
        <dbReference type="EMBL" id="GBM25080.1"/>
    </source>
</evidence>
<reference evidence="3 4" key="1">
    <citation type="journal article" date="2019" name="Sci. Rep.">
        <title>Orb-weaving spider Araneus ventricosus genome elucidates the spidroin gene catalogue.</title>
        <authorList>
            <person name="Kono N."/>
            <person name="Nakamura H."/>
            <person name="Ohtoshi R."/>
            <person name="Moran D.A.P."/>
            <person name="Shinohara A."/>
            <person name="Yoshida Y."/>
            <person name="Fujiwara M."/>
            <person name="Mori M."/>
            <person name="Tomita M."/>
            <person name="Arakawa K."/>
        </authorList>
    </citation>
    <scope>NUCLEOTIDE SEQUENCE [LARGE SCALE GENOMIC DNA]</scope>
</reference>
<organism evidence="3 4">
    <name type="scientific">Araneus ventricosus</name>
    <name type="common">Orbweaver spider</name>
    <name type="synonym">Epeira ventricosa</name>
    <dbReference type="NCBI Taxonomy" id="182803"/>
    <lineage>
        <taxon>Eukaryota</taxon>
        <taxon>Metazoa</taxon>
        <taxon>Ecdysozoa</taxon>
        <taxon>Arthropoda</taxon>
        <taxon>Chelicerata</taxon>
        <taxon>Arachnida</taxon>
        <taxon>Araneae</taxon>
        <taxon>Araneomorphae</taxon>
        <taxon>Entelegynae</taxon>
        <taxon>Araneoidea</taxon>
        <taxon>Araneidae</taxon>
        <taxon>Araneus</taxon>
    </lineage>
</organism>